<reference evidence="1" key="1">
    <citation type="journal article" date="2017" name="Science">
        <title>Giant viruses with an expanded complement of translation system components.</title>
        <authorList>
            <person name="Schulz F."/>
            <person name="Yutin N."/>
            <person name="Ivanova N.N."/>
            <person name="Ortega D.R."/>
            <person name="Lee T.K."/>
            <person name="Vierheilig J."/>
            <person name="Daims H."/>
            <person name="Horn M."/>
            <person name="Wagner M."/>
            <person name="Jensen G.J."/>
            <person name="Kyrpides N.C."/>
            <person name="Koonin E.V."/>
            <person name="Woyke T."/>
        </authorList>
    </citation>
    <scope>NUCLEOTIDE SEQUENCE</scope>
    <source>
        <strain evidence="1">CTV1</strain>
    </source>
</reference>
<dbReference type="PANTHER" id="PTHR11781">
    <property type="entry name" value="IODOTHYRONINE DEIODINASE"/>
    <property type="match status" value="1"/>
</dbReference>
<accession>A0A1V0SBP1</accession>
<dbReference type="Pfam" id="PF00837">
    <property type="entry name" value="T4_deiodinase"/>
    <property type="match status" value="1"/>
</dbReference>
<proteinExistence type="predicted"/>
<protein>
    <submittedName>
        <fullName evidence="1">Iodothyronine deiodinase</fullName>
    </submittedName>
</protein>
<dbReference type="Gene3D" id="3.40.30.10">
    <property type="entry name" value="Glutaredoxin"/>
    <property type="match status" value="1"/>
</dbReference>
<dbReference type="PANTHER" id="PTHR11781:SF22">
    <property type="entry name" value="TYPE I IODOTHYRONINE DEIODINASE"/>
    <property type="match status" value="1"/>
</dbReference>
<evidence type="ECO:0000313" key="1">
    <source>
        <dbReference type="EMBL" id="ARF09123.1"/>
    </source>
</evidence>
<dbReference type="GO" id="GO:0004800">
    <property type="term" value="F:thyroxine 5'-deiodinase activity"/>
    <property type="evidence" value="ECO:0007669"/>
    <property type="project" value="InterPro"/>
</dbReference>
<name>A0A1V0SBP1_9VIRU</name>
<organism evidence="1">
    <name type="scientific">Catovirus CTV1</name>
    <dbReference type="NCBI Taxonomy" id="1977631"/>
    <lineage>
        <taxon>Viruses</taxon>
        <taxon>Varidnaviria</taxon>
        <taxon>Bamfordvirae</taxon>
        <taxon>Nucleocytoviricota</taxon>
        <taxon>Megaviricetes</taxon>
        <taxon>Imitervirales</taxon>
        <taxon>Mimiviridae</taxon>
        <taxon>Klosneuvirinae</taxon>
        <taxon>Catovirus</taxon>
    </lineage>
</organism>
<dbReference type="InterPro" id="IPR000643">
    <property type="entry name" value="Iodothyronine_deiodinase"/>
</dbReference>
<gene>
    <name evidence="1" type="ORF">Catovirus_2_72</name>
</gene>
<sequence>MFIIYIEEAHATDVWNIGESAGELVESHKNIVDRIGCVKNLKNKYKITIPIYADNMNNEFEKEYSSWPFRYYIINHNHFVKIGDPVDSEFNVSEMIEFIDSSIPFTI</sequence>
<dbReference type="EMBL" id="KY684084">
    <property type="protein sequence ID" value="ARF09123.1"/>
    <property type="molecule type" value="Genomic_DNA"/>
</dbReference>